<dbReference type="InterPro" id="IPR022689">
    <property type="entry name" value="Iron_dep_repressor"/>
</dbReference>
<accession>A0A1I7GVQ3</accession>
<evidence type="ECO:0000313" key="7">
    <source>
        <dbReference type="Proteomes" id="UP000198817"/>
    </source>
</evidence>
<proteinExistence type="inferred from homology"/>
<reference evidence="6 7" key="1">
    <citation type="submission" date="2016-10" db="EMBL/GenBank/DDBJ databases">
        <authorList>
            <person name="de Groot N.N."/>
        </authorList>
    </citation>
    <scope>NUCLEOTIDE SEQUENCE [LARGE SCALE GENOMIC DNA]</scope>
    <source>
        <strain evidence="6 7">KHGC13</strain>
    </source>
</reference>
<dbReference type="InterPro" id="IPR036421">
    <property type="entry name" value="Fe_dep_repressor_sf"/>
</dbReference>
<evidence type="ECO:0000256" key="2">
    <source>
        <dbReference type="ARBA" id="ARBA00023015"/>
    </source>
</evidence>
<keyword evidence="3" id="KW-0238">DNA-binding</keyword>
<sequence>MTRSEQMKSIYRTFEDYLEAILIIKERQGYVRSTDVASQLGVSQPSVSYSVKRLMKRGFLTRDQNNMLILTDEGSEIARRTYDRHKQLEKIFISIGVDPETAREDACNVEHDLSEKTFQLLCRHFS</sequence>
<dbReference type="AlphaFoldDB" id="A0A1I7GVQ3"/>
<dbReference type="SUPFAM" id="SSF46785">
    <property type="entry name" value="Winged helix' DNA-binding domain"/>
    <property type="match status" value="1"/>
</dbReference>
<evidence type="ECO:0000256" key="4">
    <source>
        <dbReference type="ARBA" id="ARBA00023163"/>
    </source>
</evidence>
<evidence type="ECO:0000313" key="6">
    <source>
        <dbReference type="EMBL" id="SFU52523.1"/>
    </source>
</evidence>
<dbReference type="GO" id="GO:0046914">
    <property type="term" value="F:transition metal ion binding"/>
    <property type="evidence" value="ECO:0007669"/>
    <property type="project" value="InterPro"/>
</dbReference>
<dbReference type="STRING" id="155865.SAMN05216515_11077"/>
<dbReference type="InterPro" id="IPR022687">
    <property type="entry name" value="HTH_DTXR"/>
</dbReference>
<evidence type="ECO:0000256" key="1">
    <source>
        <dbReference type="ARBA" id="ARBA00007871"/>
    </source>
</evidence>
<keyword evidence="4" id="KW-0804">Transcription</keyword>
<dbReference type="SMART" id="SM00529">
    <property type="entry name" value="HTH_DTXR"/>
    <property type="match status" value="1"/>
</dbReference>
<organism evidence="6 7">
    <name type="scientific">Eubacterium pyruvativorans</name>
    <dbReference type="NCBI Taxonomy" id="155865"/>
    <lineage>
        <taxon>Bacteria</taxon>
        <taxon>Bacillati</taxon>
        <taxon>Bacillota</taxon>
        <taxon>Clostridia</taxon>
        <taxon>Eubacteriales</taxon>
        <taxon>Eubacteriaceae</taxon>
        <taxon>Eubacterium</taxon>
    </lineage>
</organism>
<dbReference type="Proteomes" id="UP000198817">
    <property type="component" value="Unassembled WGS sequence"/>
</dbReference>
<dbReference type="Gene3D" id="1.10.60.10">
    <property type="entry name" value="Iron dependent repressor, metal binding and dimerisation domain"/>
    <property type="match status" value="1"/>
</dbReference>
<dbReference type="GO" id="GO:0003677">
    <property type="term" value="F:DNA binding"/>
    <property type="evidence" value="ECO:0007669"/>
    <property type="project" value="UniProtKB-KW"/>
</dbReference>
<dbReference type="InterPro" id="IPR050536">
    <property type="entry name" value="DtxR_MntR_Metal-Reg"/>
</dbReference>
<dbReference type="EMBL" id="FPBT01000009">
    <property type="protein sequence ID" value="SFU52523.1"/>
    <property type="molecule type" value="Genomic_DNA"/>
</dbReference>
<dbReference type="InterPro" id="IPR036388">
    <property type="entry name" value="WH-like_DNA-bd_sf"/>
</dbReference>
<evidence type="ECO:0000259" key="5">
    <source>
        <dbReference type="PROSITE" id="PS50944"/>
    </source>
</evidence>
<dbReference type="PROSITE" id="PS50944">
    <property type="entry name" value="HTH_DTXR"/>
    <property type="match status" value="1"/>
</dbReference>
<dbReference type="Pfam" id="PF01325">
    <property type="entry name" value="Fe_dep_repress"/>
    <property type="match status" value="1"/>
</dbReference>
<gene>
    <name evidence="6" type="ORF">SAMN05216508_10977</name>
</gene>
<dbReference type="PANTHER" id="PTHR33238">
    <property type="entry name" value="IRON (METAL) DEPENDENT REPRESSOR, DTXR FAMILY"/>
    <property type="match status" value="1"/>
</dbReference>
<keyword evidence="2" id="KW-0805">Transcription regulation</keyword>
<dbReference type="RefSeq" id="WP_242935084.1">
    <property type="nucleotide sequence ID" value="NZ_FOWF01000010.1"/>
</dbReference>
<feature type="domain" description="HTH dtxR-type" evidence="5">
    <location>
        <begin position="1"/>
        <end position="71"/>
    </location>
</feature>
<dbReference type="Gene3D" id="1.10.10.10">
    <property type="entry name" value="Winged helix-like DNA-binding domain superfamily/Winged helix DNA-binding domain"/>
    <property type="match status" value="1"/>
</dbReference>
<protein>
    <submittedName>
        <fullName evidence="6">Iron (Metal) dependent repressor, DtxR family</fullName>
    </submittedName>
</protein>
<dbReference type="Pfam" id="PF02742">
    <property type="entry name" value="Fe_dep_repr_C"/>
    <property type="match status" value="1"/>
</dbReference>
<dbReference type="InterPro" id="IPR001367">
    <property type="entry name" value="Fe_dep_repressor"/>
</dbReference>
<dbReference type="GO" id="GO:0003700">
    <property type="term" value="F:DNA-binding transcription factor activity"/>
    <property type="evidence" value="ECO:0007669"/>
    <property type="project" value="InterPro"/>
</dbReference>
<dbReference type="InterPro" id="IPR036390">
    <property type="entry name" value="WH_DNA-bd_sf"/>
</dbReference>
<evidence type="ECO:0000256" key="3">
    <source>
        <dbReference type="ARBA" id="ARBA00023125"/>
    </source>
</evidence>
<keyword evidence="7" id="KW-1185">Reference proteome</keyword>
<dbReference type="GO" id="GO:0046983">
    <property type="term" value="F:protein dimerization activity"/>
    <property type="evidence" value="ECO:0007669"/>
    <property type="project" value="InterPro"/>
</dbReference>
<comment type="similarity">
    <text evidence="1">Belongs to the DtxR/MntR family.</text>
</comment>
<dbReference type="PANTHER" id="PTHR33238:SF7">
    <property type="entry name" value="IRON-DEPENDENT TRANSCRIPTIONAL REGULATOR"/>
    <property type="match status" value="1"/>
</dbReference>
<name>A0A1I7GVQ3_9FIRM</name>